<name>T0GA57_9LEPT</name>
<protein>
    <submittedName>
        <fullName evidence="1">Uncharacterized protein</fullName>
    </submittedName>
</protein>
<gene>
    <name evidence="1" type="ORF">LEP1GSC050_1741</name>
</gene>
<sequence length="44" mass="5118">MIESKLLLTTDTDSSMETKGYLYSQENPRMANLIFSIIEYNENI</sequence>
<dbReference type="EMBL" id="AHMO02000011">
    <property type="protein sequence ID" value="EQA43689.1"/>
    <property type="molecule type" value="Genomic_DNA"/>
</dbReference>
<evidence type="ECO:0000313" key="1">
    <source>
        <dbReference type="EMBL" id="EQA43689.1"/>
    </source>
</evidence>
<comment type="caution">
    <text evidence="1">The sequence shown here is derived from an EMBL/GenBank/DDBJ whole genome shotgun (WGS) entry which is preliminary data.</text>
</comment>
<dbReference type="AlphaFoldDB" id="T0GA57"/>
<dbReference type="Proteomes" id="UP000015454">
    <property type="component" value="Unassembled WGS sequence"/>
</dbReference>
<proteinExistence type="predicted"/>
<reference evidence="1" key="1">
    <citation type="submission" date="2013-05" db="EMBL/GenBank/DDBJ databases">
        <authorList>
            <person name="Harkins D.M."/>
            <person name="Durkin A.S."/>
            <person name="Brinkac L.M."/>
            <person name="Haft D.H."/>
            <person name="Selengut J.D."/>
            <person name="Sanka R."/>
            <person name="DePew J."/>
            <person name="Purushe J."/>
            <person name="Hartskeerl R.A."/>
            <person name="Ahmed A."/>
            <person name="van der Linden H."/>
            <person name="Goris M.G.A."/>
            <person name="Vinetz J.M."/>
            <person name="Sutton G.G."/>
            <person name="Nierman W.C."/>
            <person name="Fouts D.E."/>
        </authorList>
    </citation>
    <scope>NUCLEOTIDE SEQUENCE [LARGE SCALE GENOMIC DNA]</scope>
    <source>
        <strain evidence="1">5399</strain>
    </source>
</reference>
<accession>T0GA57</accession>
<evidence type="ECO:0000313" key="2">
    <source>
        <dbReference type="Proteomes" id="UP000015454"/>
    </source>
</evidence>
<dbReference type="STRING" id="1049789.LEP1GSC050_1741"/>
<keyword evidence="2" id="KW-1185">Reference proteome</keyword>
<organism evidence="1 2">
    <name type="scientific">Leptospira broomii serovar Hurstbridge str. 5399</name>
    <dbReference type="NCBI Taxonomy" id="1049789"/>
    <lineage>
        <taxon>Bacteria</taxon>
        <taxon>Pseudomonadati</taxon>
        <taxon>Spirochaetota</taxon>
        <taxon>Spirochaetia</taxon>
        <taxon>Leptospirales</taxon>
        <taxon>Leptospiraceae</taxon>
        <taxon>Leptospira</taxon>
    </lineage>
</organism>